<dbReference type="AlphaFoldDB" id="A0AA35PU45"/>
<organism evidence="1 2">
    <name type="scientific">Podarcis lilfordi</name>
    <name type="common">Lilford's wall lizard</name>
    <dbReference type="NCBI Taxonomy" id="74358"/>
    <lineage>
        <taxon>Eukaryota</taxon>
        <taxon>Metazoa</taxon>
        <taxon>Chordata</taxon>
        <taxon>Craniata</taxon>
        <taxon>Vertebrata</taxon>
        <taxon>Euteleostomi</taxon>
        <taxon>Lepidosauria</taxon>
        <taxon>Squamata</taxon>
        <taxon>Bifurcata</taxon>
        <taxon>Unidentata</taxon>
        <taxon>Episquamata</taxon>
        <taxon>Laterata</taxon>
        <taxon>Lacertibaenia</taxon>
        <taxon>Lacertidae</taxon>
        <taxon>Podarcis</taxon>
    </lineage>
</organism>
<reference evidence="1" key="1">
    <citation type="submission" date="2022-12" db="EMBL/GenBank/DDBJ databases">
        <authorList>
            <person name="Alioto T."/>
            <person name="Alioto T."/>
            <person name="Gomez Garrido J."/>
        </authorList>
    </citation>
    <scope>NUCLEOTIDE SEQUENCE</scope>
</reference>
<proteinExistence type="predicted"/>
<keyword evidence="2" id="KW-1185">Reference proteome</keyword>
<evidence type="ECO:0000313" key="2">
    <source>
        <dbReference type="Proteomes" id="UP001178461"/>
    </source>
</evidence>
<accession>A0AA35PU45</accession>
<dbReference type="Proteomes" id="UP001178461">
    <property type="component" value="Chromosome 16"/>
</dbReference>
<protein>
    <submittedName>
        <fullName evidence="1">Uncharacterized protein</fullName>
    </submittedName>
</protein>
<sequence length="112" mass="12500">MSETPAVHALEAKVQISLSLIRIQILFSLPTGVTNASGEANKKSGTEWQPCGETLTLHPPSCPPLFTPTHQHTRCWKLNWLRNGCPFIYTQRRRRLQGAGRDIRTGGKLKVP</sequence>
<gene>
    <name evidence="1" type="ORF">PODLI_1B006919</name>
</gene>
<name>A0AA35PU45_9SAUR</name>
<evidence type="ECO:0000313" key="1">
    <source>
        <dbReference type="EMBL" id="CAI5798235.1"/>
    </source>
</evidence>
<dbReference type="EMBL" id="OX395143">
    <property type="protein sequence ID" value="CAI5798235.1"/>
    <property type="molecule type" value="Genomic_DNA"/>
</dbReference>